<name>A0ABD0P761_CIRMR</name>
<evidence type="ECO:0000313" key="1">
    <source>
        <dbReference type="EMBL" id="KAL0169436.1"/>
    </source>
</evidence>
<protein>
    <submittedName>
        <fullName evidence="1">Uncharacterized protein</fullName>
    </submittedName>
</protein>
<accession>A0ABD0P761</accession>
<organism evidence="1 2">
    <name type="scientific">Cirrhinus mrigala</name>
    <name type="common">Mrigala</name>
    <dbReference type="NCBI Taxonomy" id="683832"/>
    <lineage>
        <taxon>Eukaryota</taxon>
        <taxon>Metazoa</taxon>
        <taxon>Chordata</taxon>
        <taxon>Craniata</taxon>
        <taxon>Vertebrata</taxon>
        <taxon>Euteleostomi</taxon>
        <taxon>Actinopterygii</taxon>
        <taxon>Neopterygii</taxon>
        <taxon>Teleostei</taxon>
        <taxon>Ostariophysi</taxon>
        <taxon>Cypriniformes</taxon>
        <taxon>Cyprinidae</taxon>
        <taxon>Labeoninae</taxon>
        <taxon>Labeonini</taxon>
        <taxon>Cirrhinus</taxon>
    </lineage>
</organism>
<dbReference type="Proteomes" id="UP001529510">
    <property type="component" value="Unassembled WGS sequence"/>
</dbReference>
<evidence type="ECO:0000313" key="2">
    <source>
        <dbReference type="Proteomes" id="UP001529510"/>
    </source>
</evidence>
<feature type="non-terminal residue" evidence="1">
    <location>
        <position position="1"/>
    </location>
</feature>
<gene>
    <name evidence="1" type="ORF">M9458_034032</name>
</gene>
<dbReference type="AlphaFoldDB" id="A0ABD0P761"/>
<dbReference type="EMBL" id="JAMKFB020000017">
    <property type="protein sequence ID" value="KAL0169436.1"/>
    <property type="molecule type" value="Genomic_DNA"/>
</dbReference>
<proteinExistence type="predicted"/>
<comment type="caution">
    <text evidence="1">The sequence shown here is derived from an EMBL/GenBank/DDBJ whole genome shotgun (WGS) entry which is preliminary data.</text>
</comment>
<keyword evidence="2" id="KW-1185">Reference proteome</keyword>
<reference evidence="1 2" key="1">
    <citation type="submission" date="2024-05" db="EMBL/GenBank/DDBJ databases">
        <title>Genome sequencing and assembly of Indian major carp, Cirrhinus mrigala (Hamilton, 1822).</title>
        <authorList>
            <person name="Mohindra V."/>
            <person name="Chowdhury L.M."/>
            <person name="Lal K."/>
            <person name="Jena J.K."/>
        </authorList>
    </citation>
    <scope>NUCLEOTIDE SEQUENCE [LARGE SCALE GENOMIC DNA]</scope>
    <source>
        <strain evidence="1">CM1030</strain>
        <tissue evidence="1">Blood</tissue>
    </source>
</reference>
<feature type="non-terminal residue" evidence="1">
    <location>
        <position position="56"/>
    </location>
</feature>
<sequence length="56" mass="6374">TLYKFIEQKGDLQELLPLINSLTKQKSSAVAQMAKQGQKDLEEVMNLLKKLSIKLQ</sequence>